<evidence type="ECO:0000313" key="8">
    <source>
        <dbReference type="Proteomes" id="UP000577408"/>
    </source>
</evidence>
<evidence type="ECO:0000259" key="6">
    <source>
        <dbReference type="Pfam" id="PF00294"/>
    </source>
</evidence>
<evidence type="ECO:0000256" key="1">
    <source>
        <dbReference type="ARBA" id="ARBA00010688"/>
    </source>
</evidence>
<dbReference type="Proteomes" id="UP000577408">
    <property type="component" value="Unassembled WGS sequence"/>
</dbReference>
<keyword evidence="5" id="KW-0067">ATP-binding</keyword>
<gene>
    <name evidence="7" type="ORF">HMA55_02250</name>
</gene>
<proteinExistence type="inferred from homology"/>
<keyword evidence="4 7" id="KW-0418">Kinase</keyword>
<dbReference type="Pfam" id="PF00294">
    <property type="entry name" value="PfkB"/>
    <property type="match status" value="1"/>
</dbReference>
<evidence type="ECO:0000256" key="3">
    <source>
        <dbReference type="ARBA" id="ARBA00022741"/>
    </source>
</evidence>
<dbReference type="Gene3D" id="3.40.1190.20">
    <property type="match status" value="1"/>
</dbReference>
<protein>
    <submittedName>
        <fullName evidence="7">Carbohydrate kinase</fullName>
    </submittedName>
</protein>
<dbReference type="PANTHER" id="PTHR43085:SF1">
    <property type="entry name" value="PSEUDOURIDINE KINASE-RELATED"/>
    <property type="match status" value="1"/>
</dbReference>
<dbReference type="PANTHER" id="PTHR43085">
    <property type="entry name" value="HEXOKINASE FAMILY MEMBER"/>
    <property type="match status" value="1"/>
</dbReference>
<dbReference type="RefSeq" id="WP_181191441.1">
    <property type="nucleotide sequence ID" value="NZ_JABFED010000001.1"/>
</dbReference>
<dbReference type="AlphaFoldDB" id="A0A7H0KAV6"/>
<reference evidence="7 8" key="1">
    <citation type="submission" date="2020-05" db="EMBL/GenBank/DDBJ databases">
        <title>Descriptions of Corynebacterium xxxx sp. nov., Corynebacterium yyyy sp. nov. and Corynebacterium zzzz sp. nov.</title>
        <authorList>
            <person name="Zhang G."/>
        </authorList>
    </citation>
    <scope>NUCLEOTIDE SEQUENCE [LARGE SCALE GENOMIC DNA]</scope>
    <source>
        <strain evidence="8">zg-913</strain>
    </source>
</reference>
<keyword evidence="8" id="KW-1185">Reference proteome</keyword>
<keyword evidence="2" id="KW-0808">Transferase</keyword>
<dbReference type="PROSITE" id="PS00584">
    <property type="entry name" value="PFKB_KINASES_2"/>
    <property type="match status" value="1"/>
</dbReference>
<dbReference type="EMBL" id="JABFED010000001">
    <property type="protein sequence ID" value="MBA1836734.1"/>
    <property type="molecule type" value="Genomic_DNA"/>
</dbReference>
<comment type="caution">
    <text evidence="7">The sequence shown here is derived from an EMBL/GenBank/DDBJ whole genome shotgun (WGS) entry which is preliminary data.</text>
</comment>
<dbReference type="InterPro" id="IPR029056">
    <property type="entry name" value="Ribokinase-like"/>
</dbReference>
<dbReference type="InterPro" id="IPR011611">
    <property type="entry name" value="PfkB_dom"/>
</dbReference>
<sequence length="296" mass="30508">MTSPTARITVYGEALVDLVPAAAEPLAPLTPALGGGPFNVARALGRLGADVAFQSRLSDDAFGRALRESLAADGVDLSHCGQGPEPTTLAVASLDPNGAAAYTFYVEGTADRLAEPEPITEGFAVFGTLSLALEPASLRYAAAARRSAEAGAVVCLDPNIRPAFASEKHRLFLRGMLESVTLLKLSDEEIEFLGDTSHVPVVVTTLGGNGIGVRAPFGTVEVAAPAVKVADTIGAGDTVMAALVYQLAARGLDRNGVAALGEEDWREILDFAARAAAITVARTGAQPPYLRELGAG</sequence>
<dbReference type="SUPFAM" id="SSF53613">
    <property type="entry name" value="Ribokinase-like"/>
    <property type="match status" value="1"/>
</dbReference>
<dbReference type="GO" id="GO:0005524">
    <property type="term" value="F:ATP binding"/>
    <property type="evidence" value="ECO:0007669"/>
    <property type="project" value="UniProtKB-KW"/>
</dbReference>
<dbReference type="InterPro" id="IPR050306">
    <property type="entry name" value="PfkB_Carbo_kinase"/>
</dbReference>
<organism evidence="7 8">
    <name type="scientific">Corynebacterium wankanglinii</name>
    <dbReference type="NCBI Taxonomy" id="2735136"/>
    <lineage>
        <taxon>Bacteria</taxon>
        <taxon>Bacillati</taxon>
        <taxon>Actinomycetota</taxon>
        <taxon>Actinomycetes</taxon>
        <taxon>Mycobacteriales</taxon>
        <taxon>Corynebacteriaceae</taxon>
        <taxon>Corynebacterium</taxon>
    </lineage>
</organism>
<evidence type="ECO:0000313" key="7">
    <source>
        <dbReference type="EMBL" id="MBA1836734.1"/>
    </source>
</evidence>
<evidence type="ECO:0000256" key="2">
    <source>
        <dbReference type="ARBA" id="ARBA00022679"/>
    </source>
</evidence>
<dbReference type="InterPro" id="IPR002173">
    <property type="entry name" value="Carboh/pur_kinase_PfkB_CS"/>
</dbReference>
<evidence type="ECO:0000256" key="5">
    <source>
        <dbReference type="ARBA" id="ARBA00022840"/>
    </source>
</evidence>
<evidence type="ECO:0000256" key="4">
    <source>
        <dbReference type="ARBA" id="ARBA00022777"/>
    </source>
</evidence>
<comment type="similarity">
    <text evidence="1">Belongs to the carbohydrate kinase PfkB family.</text>
</comment>
<dbReference type="CDD" id="cd01167">
    <property type="entry name" value="bac_FRK"/>
    <property type="match status" value="1"/>
</dbReference>
<keyword evidence="3" id="KW-0547">Nucleotide-binding</keyword>
<accession>A0A7H0KAV6</accession>
<feature type="domain" description="Carbohydrate kinase PfkB" evidence="6">
    <location>
        <begin position="7"/>
        <end position="288"/>
    </location>
</feature>
<name>A0A7H0KAV6_9CORY</name>
<dbReference type="GO" id="GO:0016301">
    <property type="term" value="F:kinase activity"/>
    <property type="evidence" value="ECO:0007669"/>
    <property type="project" value="UniProtKB-KW"/>
</dbReference>